<dbReference type="SUPFAM" id="SSF55166">
    <property type="entry name" value="Hedgehog/DD-peptidase"/>
    <property type="match status" value="1"/>
</dbReference>
<comment type="catalytic activity">
    <reaction evidence="1 9 10">
        <text>D-alanyl-D-alanine + H2O = 2 D-alanine</text>
        <dbReference type="Rhea" id="RHEA:20661"/>
        <dbReference type="ChEBI" id="CHEBI:15377"/>
        <dbReference type="ChEBI" id="CHEBI:57416"/>
        <dbReference type="ChEBI" id="CHEBI:57822"/>
        <dbReference type="EC" id="3.4.13.22"/>
    </reaction>
</comment>
<dbReference type="OrthoDB" id="9801430at2"/>
<dbReference type="EC" id="3.4.13.22" evidence="9 10"/>
<reference evidence="12 13" key="1">
    <citation type="submission" date="2019-11" db="EMBL/GenBank/DDBJ databases">
        <title>Comparative genomics of hydrocarbon-degrading Desulfosarcina strains.</title>
        <authorList>
            <person name="Watanabe M."/>
            <person name="Kojima H."/>
            <person name="Fukui M."/>
        </authorList>
    </citation>
    <scope>NUCLEOTIDE SEQUENCE [LARGE SCALE GENOMIC DNA]</scope>
    <source>
        <strain evidence="12 13">PL12</strain>
    </source>
</reference>
<dbReference type="HAMAP" id="MF_01924">
    <property type="entry name" value="A_A_dipeptidase"/>
    <property type="match status" value="1"/>
</dbReference>
<dbReference type="Pfam" id="PF01427">
    <property type="entry name" value="Peptidase_M15"/>
    <property type="match status" value="1"/>
</dbReference>
<evidence type="ECO:0000256" key="9">
    <source>
        <dbReference type="HAMAP-Rule" id="MF_01924"/>
    </source>
</evidence>
<dbReference type="Gene3D" id="3.30.1380.10">
    <property type="match status" value="1"/>
</dbReference>
<comment type="similarity">
    <text evidence="9 10">Belongs to the peptidase M15D family.</text>
</comment>
<feature type="binding site" evidence="9">
    <location>
        <position position="135"/>
    </location>
    <ligand>
        <name>Zn(2+)</name>
        <dbReference type="ChEBI" id="CHEBI:29105"/>
        <note>catalytic</note>
    </ligand>
</feature>
<gene>
    <name evidence="12" type="ORF">DSCA_53210</name>
</gene>
<feature type="site" description="Transition state stabilizer" evidence="9">
    <location>
        <position position="105"/>
    </location>
</feature>
<protein>
    <recommendedName>
        <fullName evidence="9 10">D-alanyl-D-alanine dipeptidase</fullName>
        <shortName evidence="9 10">D-Ala-D-Ala dipeptidase</shortName>
        <ecNumber evidence="9 10">3.4.13.22</ecNumber>
    </recommendedName>
</protein>
<evidence type="ECO:0000256" key="5">
    <source>
        <dbReference type="ARBA" id="ARBA00022833"/>
    </source>
</evidence>
<dbReference type="CDD" id="cd14840">
    <property type="entry name" value="D-Ala-D-Ala_dipeptidase_Aad"/>
    <property type="match status" value="1"/>
</dbReference>
<keyword evidence="13" id="KW-1185">Reference proteome</keyword>
<dbReference type="InterPro" id="IPR000755">
    <property type="entry name" value="A_A_dipeptidase"/>
</dbReference>
<keyword evidence="3 9" id="KW-0479">Metal-binding</keyword>
<feature type="binding site" evidence="9">
    <location>
        <position position="142"/>
    </location>
    <ligand>
        <name>Zn(2+)</name>
        <dbReference type="ChEBI" id="CHEBI:29105"/>
        <note>catalytic</note>
    </ligand>
</feature>
<keyword evidence="6 9" id="KW-0224">Dipeptidase</keyword>
<dbReference type="Proteomes" id="UP000427906">
    <property type="component" value="Chromosome"/>
</dbReference>
<evidence type="ECO:0000256" key="4">
    <source>
        <dbReference type="ARBA" id="ARBA00022801"/>
    </source>
</evidence>
<evidence type="ECO:0000256" key="6">
    <source>
        <dbReference type="ARBA" id="ARBA00022997"/>
    </source>
</evidence>
<dbReference type="GO" id="GO:0008237">
    <property type="term" value="F:metallopeptidase activity"/>
    <property type="evidence" value="ECO:0007669"/>
    <property type="project" value="UniProtKB-KW"/>
</dbReference>
<feature type="binding site" evidence="9">
    <location>
        <position position="208"/>
    </location>
    <ligand>
        <name>Zn(2+)</name>
        <dbReference type="ChEBI" id="CHEBI:29105"/>
        <note>catalytic</note>
    </ligand>
</feature>
<dbReference type="KEGG" id="dalk:DSCA_53210"/>
<evidence type="ECO:0000256" key="1">
    <source>
        <dbReference type="ARBA" id="ARBA00001362"/>
    </source>
</evidence>
<dbReference type="GO" id="GO:0006508">
    <property type="term" value="P:proteolysis"/>
    <property type="evidence" value="ECO:0007669"/>
    <property type="project" value="UniProtKB-KW"/>
</dbReference>
<dbReference type="PANTHER" id="PTHR43126:SF2">
    <property type="entry name" value="D-ALANYL-D-ALANINE DIPEPTIDASE"/>
    <property type="match status" value="1"/>
</dbReference>
<dbReference type="GO" id="GO:0160237">
    <property type="term" value="F:D-Ala-D-Ala dipeptidase activity"/>
    <property type="evidence" value="ECO:0007669"/>
    <property type="project" value="UniProtKB-EC"/>
</dbReference>
<dbReference type="AlphaFoldDB" id="A0A5K7YWD1"/>
<dbReference type="InterPro" id="IPR009045">
    <property type="entry name" value="Zn_M74/Hedgehog-like"/>
</dbReference>
<dbReference type="RefSeq" id="WP_155319241.1">
    <property type="nucleotide sequence ID" value="NZ_AP021874.1"/>
</dbReference>
<proteinExistence type="inferred from homology"/>
<evidence type="ECO:0000256" key="3">
    <source>
        <dbReference type="ARBA" id="ARBA00022723"/>
    </source>
</evidence>
<organism evidence="12 13">
    <name type="scientific">Desulfosarcina alkanivorans</name>
    <dbReference type="NCBI Taxonomy" id="571177"/>
    <lineage>
        <taxon>Bacteria</taxon>
        <taxon>Pseudomonadati</taxon>
        <taxon>Thermodesulfobacteriota</taxon>
        <taxon>Desulfobacteria</taxon>
        <taxon>Desulfobacterales</taxon>
        <taxon>Desulfosarcinaceae</taxon>
        <taxon>Desulfosarcina</taxon>
    </lineage>
</organism>
<dbReference type="PANTHER" id="PTHR43126">
    <property type="entry name" value="D-ALANYL-D-ALANINE DIPEPTIDASE"/>
    <property type="match status" value="1"/>
</dbReference>
<evidence type="ECO:0000256" key="2">
    <source>
        <dbReference type="ARBA" id="ARBA00022670"/>
    </source>
</evidence>
<evidence type="ECO:0000313" key="12">
    <source>
        <dbReference type="EMBL" id="BBO71391.1"/>
    </source>
</evidence>
<sequence>MNISKTYILLISVVLVFIARATCHANETEKKFIEAGLVDIHTIDESIRVDLVNSDSDKNYFRENFYDGLNKAYLRREVAQKLSIAQKELKSEFPDYSILVMDAARPRSVSQLMYDKMKGTKFEKFVANPDKGSMHNYGIAVDVTIVDGSDKEIDMGFTPFYNSNLSIYWGYAKLKMFDLSEAQKKNRELLSKTMKKAGFFPLSYEWWHFNGLPKDLARKKYKIIE</sequence>
<comment type="function">
    <text evidence="9 10">Catalyzes hydrolysis of the D-alanyl-D-alanine dipeptide.</text>
</comment>
<keyword evidence="7 9" id="KW-0482">Metalloprotease</keyword>
<keyword evidence="5 9" id="KW-0862">Zinc</keyword>
<name>A0A5K7YWD1_9BACT</name>
<evidence type="ECO:0000256" key="8">
    <source>
        <dbReference type="ARBA" id="ARBA00023316"/>
    </source>
</evidence>
<evidence type="ECO:0000256" key="10">
    <source>
        <dbReference type="PIRNR" id="PIRNR026671"/>
    </source>
</evidence>
<dbReference type="GO" id="GO:0008270">
    <property type="term" value="F:zinc ion binding"/>
    <property type="evidence" value="ECO:0007669"/>
    <property type="project" value="UniProtKB-UniRule"/>
</dbReference>
<dbReference type="GO" id="GO:0071555">
    <property type="term" value="P:cell wall organization"/>
    <property type="evidence" value="ECO:0007669"/>
    <property type="project" value="UniProtKB-KW"/>
</dbReference>
<comment type="cofactor">
    <cofactor evidence="9">
        <name>Zn(2+)</name>
        <dbReference type="ChEBI" id="CHEBI:29105"/>
    </cofactor>
    <text evidence="9">Binds 1 zinc ion per subunit.</text>
</comment>
<feature type="signal peptide" evidence="11">
    <location>
        <begin position="1"/>
        <end position="25"/>
    </location>
</feature>
<keyword evidence="2 9" id="KW-0645">Protease</keyword>
<evidence type="ECO:0000256" key="11">
    <source>
        <dbReference type="SAM" id="SignalP"/>
    </source>
</evidence>
<keyword evidence="11" id="KW-0732">Signal</keyword>
<keyword evidence="8 10" id="KW-0961">Cell wall biogenesis/degradation</keyword>
<evidence type="ECO:0000256" key="7">
    <source>
        <dbReference type="ARBA" id="ARBA00023049"/>
    </source>
</evidence>
<feature type="chain" id="PRO_5024448695" description="D-alanyl-D-alanine dipeptidase" evidence="11">
    <location>
        <begin position="26"/>
        <end position="225"/>
    </location>
</feature>
<keyword evidence="4 9" id="KW-0378">Hydrolase</keyword>
<feature type="active site" description="Proton donor/acceptor" evidence="9">
    <location>
        <position position="205"/>
    </location>
</feature>
<dbReference type="EMBL" id="AP021874">
    <property type="protein sequence ID" value="BBO71391.1"/>
    <property type="molecule type" value="Genomic_DNA"/>
</dbReference>
<accession>A0A5K7YWD1</accession>
<evidence type="ECO:0000313" key="13">
    <source>
        <dbReference type="Proteomes" id="UP000427906"/>
    </source>
</evidence>
<dbReference type="PIRSF" id="PIRSF026671">
    <property type="entry name" value="AA_dipeptidase"/>
    <property type="match status" value="1"/>
</dbReference>